<protein>
    <submittedName>
        <fullName evidence="1">Uncharacterized protein</fullName>
    </submittedName>
</protein>
<evidence type="ECO:0000313" key="1">
    <source>
        <dbReference type="EMBL" id="KXN68061.1"/>
    </source>
</evidence>
<dbReference type="AlphaFoldDB" id="A0A137NZH3"/>
<dbReference type="EMBL" id="KQ964598">
    <property type="protein sequence ID" value="KXN68061.1"/>
    <property type="molecule type" value="Genomic_DNA"/>
</dbReference>
<sequence length="168" mass="19558">MNFLLTEANFDDGLHLTLRTCVLDLQISDETFAANADKEGRRGAEIIWVLDEDKCRFDNRWRKRDTQLIANMIAASQKNRALMDKVHPERMIEIKFDADCLYFYSSYITESYLDCLTESEPPNIPLVVNKFPKSKPLSLSNNQDRKILFLYLAALRKYALSLTPYYMS</sequence>
<name>A0A137NZH3_CONC2</name>
<dbReference type="OrthoDB" id="2406248at2759"/>
<keyword evidence="2" id="KW-1185">Reference proteome</keyword>
<gene>
    <name evidence="1" type="ORF">CONCODRAFT_9791</name>
</gene>
<reference evidence="1 2" key="1">
    <citation type="journal article" date="2015" name="Genome Biol. Evol.">
        <title>Phylogenomic analyses indicate that early fungi evolved digesting cell walls of algal ancestors of land plants.</title>
        <authorList>
            <person name="Chang Y."/>
            <person name="Wang S."/>
            <person name="Sekimoto S."/>
            <person name="Aerts A.L."/>
            <person name="Choi C."/>
            <person name="Clum A."/>
            <person name="LaButti K.M."/>
            <person name="Lindquist E.A."/>
            <person name="Yee Ngan C."/>
            <person name="Ohm R.A."/>
            <person name="Salamov A.A."/>
            <person name="Grigoriev I.V."/>
            <person name="Spatafora J.W."/>
            <person name="Berbee M.L."/>
        </authorList>
    </citation>
    <scope>NUCLEOTIDE SEQUENCE [LARGE SCALE GENOMIC DNA]</scope>
    <source>
        <strain evidence="1 2">NRRL 28638</strain>
    </source>
</reference>
<accession>A0A137NZH3</accession>
<proteinExistence type="predicted"/>
<evidence type="ECO:0000313" key="2">
    <source>
        <dbReference type="Proteomes" id="UP000070444"/>
    </source>
</evidence>
<organism evidence="1 2">
    <name type="scientific">Conidiobolus coronatus (strain ATCC 28846 / CBS 209.66 / NRRL 28638)</name>
    <name type="common">Delacroixia coronata</name>
    <dbReference type="NCBI Taxonomy" id="796925"/>
    <lineage>
        <taxon>Eukaryota</taxon>
        <taxon>Fungi</taxon>
        <taxon>Fungi incertae sedis</taxon>
        <taxon>Zoopagomycota</taxon>
        <taxon>Entomophthoromycotina</taxon>
        <taxon>Entomophthoromycetes</taxon>
        <taxon>Entomophthorales</taxon>
        <taxon>Ancylistaceae</taxon>
        <taxon>Conidiobolus</taxon>
    </lineage>
</organism>
<dbReference type="Proteomes" id="UP000070444">
    <property type="component" value="Unassembled WGS sequence"/>
</dbReference>